<dbReference type="SMART" id="SM01359">
    <property type="entry name" value="A2M_N_2"/>
    <property type="match status" value="1"/>
</dbReference>
<evidence type="ECO:0000259" key="6">
    <source>
        <dbReference type="SMART" id="SM01359"/>
    </source>
</evidence>
<gene>
    <name evidence="9" type="ORF">HXX08_19245</name>
    <name evidence="10" type="ORF">OZ401_003531</name>
</gene>
<dbReference type="InterPro" id="IPR013783">
    <property type="entry name" value="Ig-like_fold"/>
</dbReference>
<evidence type="ECO:0000313" key="10">
    <source>
        <dbReference type="EMBL" id="WJW69901.1"/>
    </source>
</evidence>
<dbReference type="PROSITE" id="PS51257">
    <property type="entry name" value="PROKAR_LIPOPROTEIN"/>
    <property type="match status" value="1"/>
</dbReference>
<dbReference type="InterPro" id="IPR001599">
    <property type="entry name" value="Macroglobln_a2"/>
</dbReference>
<dbReference type="Gene3D" id="2.60.120.1540">
    <property type="match status" value="1"/>
</dbReference>
<dbReference type="EMBL" id="CP128400">
    <property type="protein sequence ID" value="WJW69901.1"/>
    <property type="molecule type" value="Genomic_DNA"/>
</dbReference>
<dbReference type="InterPro" id="IPR011625">
    <property type="entry name" value="A2M_N_BRD"/>
</dbReference>
<sequence length="1423" mass="153556">MISNKDFSRRHFIRIAGIVTGSAALGALGACSDNNSSPTAGITPIISTTKPTVLPVGNPIDSYMALAPGTMRAGQVEKVSVSLFSGVALGTDNVKVDLLLNGQSKANITGVIQGRGDLALNLPALSEGTYTLQLATSNFQAQAQVKVESGTLVFLETDKPIYKPGQTVHIRAMTLDPRLMPVREQVTVEVQDAKGIKIYKKNLQTDEYGMATADLPLSSEPNLGTWKISGVTGKRRAQLDIRIEKYVLPKYEITTQFTKGWALVNESIKGTIKAEYSYGKAVQGEAEIHAFKYTGTWQEFSTLTKTINGQVDFELPAVNYVVGVPGAGGQGNVRLEVTVREKDTGYEEKTTELLTIASAPITLKVIPESVIFKPALPLSLLLVAQTPDKSPADAQVSIEVIYTKADYSTSRETRQAEVKQGTGSVKVNPPGDAISLTLSASSNTSSGKAYTSLTMQAGYSPSGNFISLQQVSKGGLKVGDTASFKVNATKQASGFYYEIMAHGTLVFSDYSASPDLAFTVTPQMAPQARLLVYQIMPNAEVAADYLPFSVEASYTHKVEAKFDKAEVEPGQEVSLSLKTEGAAKVGVAVVDRSVFILAENRLNLQQVFDELEKLYQKPQIELHDAQPVAGDVIPAPGMSGKMDTLSSKEMFANAGVVVLTNKNVPQGKSYQQQFFAEAGGVVRGAPLAAAPNTAAATTAAAQNSAADASKAADQVGTLAEVQRVRQFFPETWIWEDFKTGADGTASKKFQAPDSITTWMLHAVALSPKLGMGMAEAQLKVLQPFFVTVDLVYSAIRGEQFPVKVALYNYTSQEEQFTVELNPESWFELLDQSSKTIKVGANGTGGVSFTIKAKELGNKQLKITARSRNRADAVIKELLIEPEGVAREVVENYVITAGKNLQLDMSVPAGIVADSARAYLAVTGNYLTQTIEGLENLLRMPYGCGEQNMILFAPNVFVARYLKETGQIKPELQAKAESLMVTGYQRELTYQRTDGSFSAFGNSDKIGSLWLSAFVLKTLAIAKDFIFIDDNVLNVTRSWLLKQQKADGSFEPVGFLHHQDLLGGLKGNQALTAYLAVALQESGDKTGAGKAIAYLEKNLDGMSDPYTLALTSYALELAKSGQAGKAFDMLVKLAKQDENGLYWGELEQIPVNPQTGANRYNPPNRSATIETTGYALLALVAHGDRVTAAQAARWLVSKRNSYGGWDSTQDTVVGLQALSQYVAGSKTDVDATITFRNGNWQKEVRVNPDNADVLQTIEAQLGGTVSVEVAGRGQAVLQTVRRFNVPEAERKEQATFQLSVDYGASQIELSNQLNVKATVQFTPPEPIKAGMVVLDVALPTGFAPVTDTLAALAKQQPKIKRYDVAGRKVILYIEDMSPNETLTFEFKAVALYPIKAQAVTSQAYSYYRPDWKGESLGGAIVVNG</sequence>
<dbReference type="PANTHER" id="PTHR11412">
    <property type="entry name" value="MACROGLOBULIN / COMPLEMENT"/>
    <property type="match status" value="1"/>
</dbReference>
<dbReference type="CDD" id="cd02897">
    <property type="entry name" value="A2M_2"/>
    <property type="match status" value="1"/>
</dbReference>
<reference evidence="9 11" key="1">
    <citation type="submission" date="2020-06" db="EMBL/GenBank/DDBJ databases">
        <title>Anoxygenic phototrophic Chloroflexota member uses a Type I reaction center.</title>
        <authorList>
            <person name="Tsuji J.M."/>
            <person name="Shaw N.A."/>
            <person name="Nagashima S."/>
            <person name="Venkiteswaran J."/>
            <person name="Schiff S.L."/>
            <person name="Hanada S."/>
            <person name="Tank M."/>
            <person name="Neufeld J.D."/>
        </authorList>
    </citation>
    <scope>NUCLEOTIDE SEQUENCE [LARGE SCALE GENOMIC DNA]</scope>
    <source>
        <strain evidence="9">L227-S17</strain>
    </source>
</reference>
<dbReference type="InterPro" id="IPR041555">
    <property type="entry name" value="MG3"/>
</dbReference>
<dbReference type="InterPro" id="IPR036595">
    <property type="entry name" value="A-macroglobulin_rcpt-bd_sf"/>
</dbReference>
<keyword evidence="12" id="KW-1185">Reference proteome</keyword>
<dbReference type="PROSITE" id="PS51318">
    <property type="entry name" value="TAT"/>
    <property type="match status" value="1"/>
</dbReference>
<dbReference type="EMBL" id="JACATZ010000003">
    <property type="protein sequence ID" value="NWJ47996.1"/>
    <property type="molecule type" value="Genomic_DNA"/>
</dbReference>
<dbReference type="Gene3D" id="6.20.50.160">
    <property type="match status" value="1"/>
</dbReference>
<dbReference type="PROSITE" id="PS00477">
    <property type="entry name" value="ALPHA_2_MACROGLOBULIN"/>
    <property type="match status" value="1"/>
</dbReference>
<dbReference type="SMART" id="SM01419">
    <property type="entry name" value="Thiol-ester_cl"/>
    <property type="match status" value="1"/>
</dbReference>
<reference evidence="10" key="2">
    <citation type="journal article" date="2024" name="Nature">
        <title>Anoxygenic phototroph of the Chloroflexota uses a type I reaction centre.</title>
        <authorList>
            <person name="Tsuji J.M."/>
            <person name="Shaw N.A."/>
            <person name="Nagashima S."/>
            <person name="Venkiteswaran J.J."/>
            <person name="Schiff S.L."/>
            <person name="Watanabe T."/>
            <person name="Fukui M."/>
            <person name="Hanada S."/>
            <person name="Tank M."/>
            <person name="Neufeld J.D."/>
        </authorList>
    </citation>
    <scope>NUCLEOTIDE SEQUENCE</scope>
    <source>
        <strain evidence="10">L227-S17</strain>
    </source>
</reference>
<feature type="domain" description="Alpha-2-macroglobulin bait region" evidence="6">
    <location>
        <begin position="466"/>
        <end position="597"/>
    </location>
</feature>
<organism evidence="9 11">
    <name type="scientific">Candidatus Chlorohelix allophototropha</name>
    <dbReference type="NCBI Taxonomy" id="3003348"/>
    <lineage>
        <taxon>Bacteria</taxon>
        <taxon>Bacillati</taxon>
        <taxon>Chloroflexota</taxon>
        <taxon>Chloroflexia</taxon>
        <taxon>Candidatus Chloroheliales</taxon>
        <taxon>Candidatus Chloroheliaceae</taxon>
        <taxon>Candidatus Chlorohelix</taxon>
    </lineage>
</organism>
<dbReference type="InterPro" id="IPR006311">
    <property type="entry name" value="TAT_signal"/>
</dbReference>
<accession>A0A8T7M7J6</accession>
<dbReference type="SMART" id="SM01360">
    <property type="entry name" value="A2M"/>
    <property type="match status" value="1"/>
</dbReference>
<evidence type="ECO:0000256" key="5">
    <source>
        <dbReference type="ARBA" id="ARBA00023180"/>
    </source>
</evidence>
<dbReference type="Gene3D" id="2.60.40.690">
    <property type="entry name" value="Alpha-macroglobulin, receptor-binding domain"/>
    <property type="match status" value="1"/>
</dbReference>
<evidence type="ECO:0000259" key="8">
    <source>
        <dbReference type="SMART" id="SM01361"/>
    </source>
</evidence>
<comment type="similarity">
    <text evidence="1">Belongs to the protease inhibitor I39 (alpha-2-macroglobulin) family. Bacterial alpha-2-macroglobulin subfamily.</text>
</comment>
<dbReference type="SMART" id="SM01361">
    <property type="entry name" value="A2M_recep"/>
    <property type="match status" value="1"/>
</dbReference>
<evidence type="ECO:0000313" key="11">
    <source>
        <dbReference type="Proteomes" id="UP000521676"/>
    </source>
</evidence>
<dbReference type="InterPro" id="IPR009048">
    <property type="entry name" value="A-macroglobulin_rcpt-bd"/>
</dbReference>
<dbReference type="InterPro" id="IPR011626">
    <property type="entry name" value="Alpha-macroglobulin_TED"/>
</dbReference>
<dbReference type="Pfam" id="PF07703">
    <property type="entry name" value="A2M_BRD"/>
    <property type="match status" value="1"/>
</dbReference>
<dbReference type="Gene3D" id="1.50.10.20">
    <property type="match status" value="1"/>
</dbReference>
<dbReference type="Proteomes" id="UP001431572">
    <property type="component" value="Chromosome 2"/>
</dbReference>
<dbReference type="Pfam" id="PF17791">
    <property type="entry name" value="MG3"/>
    <property type="match status" value="1"/>
</dbReference>
<feature type="domain" description="Alpha-macroglobulin receptor-binding" evidence="8">
    <location>
        <begin position="1328"/>
        <end position="1416"/>
    </location>
</feature>
<evidence type="ECO:0000256" key="1">
    <source>
        <dbReference type="ARBA" id="ARBA00010556"/>
    </source>
</evidence>
<keyword evidence="5" id="KW-0325">Glycoprotein</keyword>
<evidence type="ECO:0000259" key="7">
    <source>
        <dbReference type="SMART" id="SM01360"/>
    </source>
</evidence>
<evidence type="ECO:0000313" key="9">
    <source>
        <dbReference type="EMBL" id="NWJ47996.1"/>
    </source>
</evidence>
<dbReference type="RefSeq" id="WP_341471773.1">
    <property type="nucleotide sequence ID" value="NZ_CP128400.1"/>
</dbReference>
<proteinExistence type="inferred from homology"/>
<keyword evidence="4" id="KW-1015">Disulfide bond</keyword>
<feature type="domain" description="Alpha-2-macroglobulin" evidence="7">
    <location>
        <begin position="731"/>
        <end position="820"/>
    </location>
</feature>
<dbReference type="InterPro" id="IPR002890">
    <property type="entry name" value="MG2"/>
</dbReference>
<dbReference type="Pfam" id="PF01835">
    <property type="entry name" value="MG2"/>
    <property type="match status" value="1"/>
</dbReference>
<dbReference type="Gene3D" id="2.60.40.1930">
    <property type="match status" value="3"/>
</dbReference>
<dbReference type="Gene3D" id="2.20.130.20">
    <property type="match status" value="1"/>
</dbReference>
<dbReference type="SUPFAM" id="SSF48239">
    <property type="entry name" value="Terpenoid cyclases/Protein prenyltransferases"/>
    <property type="match status" value="1"/>
</dbReference>
<keyword evidence="2" id="KW-0732">Signal</keyword>
<dbReference type="Gene3D" id="2.60.40.10">
    <property type="entry name" value="Immunoglobulins"/>
    <property type="match status" value="2"/>
</dbReference>
<dbReference type="InterPro" id="IPR008930">
    <property type="entry name" value="Terpenoid_cyclase/PrenylTrfase"/>
</dbReference>
<dbReference type="SUPFAM" id="SSF49410">
    <property type="entry name" value="Alpha-macroglobulin receptor domain"/>
    <property type="match status" value="1"/>
</dbReference>
<dbReference type="Gene3D" id="2.60.40.1940">
    <property type="match status" value="1"/>
</dbReference>
<dbReference type="InterPro" id="IPR041813">
    <property type="entry name" value="A2M_TED"/>
</dbReference>
<dbReference type="Proteomes" id="UP000521676">
    <property type="component" value="Unassembled WGS sequence"/>
</dbReference>
<dbReference type="Pfam" id="PF07678">
    <property type="entry name" value="TED_complement"/>
    <property type="match status" value="1"/>
</dbReference>
<dbReference type="InterPro" id="IPR019742">
    <property type="entry name" value="MacrogloblnA2_CS"/>
</dbReference>
<dbReference type="InterPro" id="IPR050473">
    <property type="entry name" value="A2M/Complement_sys"/>
</dbReference>
<dbReference type="InterPro" id="IPR047565">
    <property type="entry name" value="Alpha-macroglob_thiol-ester_cl"/>
</dbReference>
<dbReference type="Pfam" id="PF07677">
    <property type="entry name" value="A2M_recep"/>
    <property type="match status" value="1"/>
</dbReference>
<protein>
    <submittedName>
        <fullName evidence="9">Alpha-2-macroglobulin</fullName>
    </submittedName>
    <submittedName>
        <fullName evidence="10">MG2 domain-containing protein</fullName>
    </submittedName>
</protein>
<dbReference type="Pfam" id="PF00207">
    <property type="entry name" value="A2M"/>
    <property type="match status" value="1"/>
</dbReference>
<dbReference type="PANTHER" id="PTHR11412:SF136">
    <property type="entry name" value="CD109 ANTIGEN"/>
    <property type="match status" value="1"/>
</dbReference>
<evidence type="ECO:0000256" key="4">
    <source>
        <dbReference type="ARBA" id="ARBA00023157"/>
    </source>
</evidence>
<dbReference type="GO" id="GO:0004866">
    <property type="term" value="F:endopeptidase inhibitor activity"/>
    <property type="evidence" value="ECO:0007669"/>
    <property type="project" value="InterPro"/>
</dbReference>
<name>A0A8T7M7J6_9CHLR</name>
<dbReference type="GO" id="GO:0005615">
    <property type="term" value="C:extracellular space"/>
    <property type="evidence" value="ECO:0007669"/>
    <property type="project" value="InterPro"/>
</dbReference>
<evidence type="ECO:0000313" key="12">
    <source>
        <dbReference type="Proteomes" id="UP001431572"/>
    </source>
</evidence>
<keyword evidence="3" id="KW-0882">Thioester bond</keyword>
<evidence type="ECO:0000256" key="3">
    <source>
        <dbReference type="ARBA" id="ARBA00022966"/>
    </source>
</evidence>
<evidence type="ECO:0000256" key="2">
    <source>
        <dbReference type="ARBA" id="ARBA00022729"/>
    </source>
</evidence>